<keyword evidence="1" id="KW-1133">Transmembrane helix</keyword>
<dbReference type="Proteomes" id="UP000199599">
    <property type="component" value="Unassembled WGS sequence"/>
</dbReference>
<organism evidence="2 3">
    <name type="scientific">Lactobacillus bombicola</name>
    <dbReference type="NCBI Taxonomy" id="1505723"/>
    <lineage>
        <taxon>Bacteria</taxon>
        <taxon>Bacillati</taxon>
        <taxon>Bacillota</taxon>
        <taxon>Bacilli</taxon>
        <taxon>Lactobacillales</taxon>
        <taxon>Lactobacillaceae</taxon>
        <taxon>Lactobacillus</taxon>
    </lineage>
</organism>
<sequence>MGKISEAKKRANKKWNDKNRVKLLHLNILKKLVISIITSFFITFARQTHGKKDGVNSSLL</sequence>
<proteinExistence type="predicted"/>
<gene>
    <name evidence="2" type="ORF">SAMN04487792_0274</name>
</gene>
<name>A0A1I1RGE3_9LACO</name>
<dbReference type="STRING" id="1505723.SAMN04487792_0274"/>
<protein>
    <submittedName>
        <fullName evidence="2">Uncharacterized protein</fullName>
    </submittedName>
</protein>
<keyword evidence="1" id="KW-0472">Membrane</keyword>
<feature type="transmembrane region" description="Helical" evidence="1">
    <location>
        <begin position="21"/>
        <end position="45"/>
    </location>
</feature>
<evidence type="ECO:0000256" key="1">
    <source>
        <dbReference type="SAM" id="Phobius"/>
    </source>
</evidence>
<keyword evidence="1" id="KW-0812">Transmembrane</keyword>
<evidence type="ECO:0000313" key="2">
    <source>
        <dbReference type="EMBL" id="SFD31238.1"/>
    </source>
</evidence>
<dbReference type="EMBL" id="FOMN01000001">
    <property type="protein sequence ID" value="SFD31238.1"/>
    <property type="molecule type" value="Genomic_DNA"/>
</dbReference>
<dbReference type="AlphaFoldDB" id="A0A1I1RGE3"/>
<accession>A0A1I1RGE3</accession>
<evidence type="ECO:0000313" key="3">
    <source>
        <dbReference type="Proteomes" id="UP000199599"/>
    </source>
</evidence>
<reference evidence="3" key="1">
    <citation type="submission" date="2016-10" db="EMBL/GenBank/DDBJ databases">
        <authorList>
            <person name="Varghese N."/>
            <person name="Submissions S."/>
        </authorList>
    </citation>
    <scope>NUCLEOTIDE SEQUENCE [LARGE SCALE GENOMIC DNA]</scope>
    <source>
        <strain evidence="3">R-53102</strain>
    </source>
</reference>